<dbReference type="Proteomes" id="UP000013378">
    <property type="component" value="Unassembled WGS sequence"/>
</dbReference>
<reference evidence="1 2" key="1">
    <citation type="journal article" date="2015" name="Geomicrobiol. J.">
        <title>Caldisalinibacter kiritimatiensis gen. nov., sp. nov., a moderately thermohalophilic thiosulfate-reducing bacterium from a hypersaline microbial mat.</title>
        <authorList>
            <person name="Ben Hania W."/>
            <person name="Joseph M."/>
            <person name="Fiebig A."/>
            <person name="Bunk B."/>
            <person name="Klenk H.-P."/>
            <person name="Fardeau M.-L."/>
            <person name="Spring S."/>
        </authorList>
    </citation>
    <scope>NUCLEOTIDE SEQUENCE [LARGE SCALE GENOMIC DNA]</scope>
    <source>
        <strain evidence="1 2">L21-TH-D2</strain>
    </source>
</reference>
<organism evidence="1 2">
    <name type="scientific">Caldisalinibacter kiritimatiensis</name>
    <dbReference type="NCBI Taxonomy" id="1304284"/>
    <lineage>
        <taxon>Bacteria</taxon>
        <taxon>Bacillati</taxon>
        <taxon>Bacillota</taxon>
        <taxon>Tissierellia</taxon>
        <taxon>Tissierellales</taxon>
        <taxon>Thermohalobacteraceae</taxon>
        <taxon>Caldisalinibacter</taxon>
    </lineage>
</organism>
<proteinExistence type="predicted"/>
<dbReference type="RefSeq" id="WP_006317328.1">
    <property type="nucleotide sequence ID" value="NZ_ARZA01000277.1"/>
</dbReference>
<gene>
    <name evidence="1" type="ORF">L21TH_2594</name>
</gene>
<dbReference type="EMBL" id="ARZA01000277">
    <property type="protein sequence ID" value="EOC99336.1"/>
    <property type="molecule type" value="Genomic_DNA"/>
</dbReference>
<comment type="caution">
    <text evidence="1">The sequence shown here is derived from an EMBL/GenBank/DDBJ whole genome shotgun (WGS) entry which is preliminary data.</text>
</comment>
<dbReference type="STRING" id="1304284.L21TH_2594"/>
<dbReference type="AlphaFoldDB" id="R1ARN5"/>
<evidence type="ECO:0000313" key="2">
    <source>
        <dbReference type="Proteomes" id="UP000013378"/>
    </source>
</evidence>
<sequence>MNLLIHSSEFSDALLNLLLIGYEIKQGNIKMLPAYKEDLIQDTMASNEKQK</sequence>
<protein>
    <submittedName>
        <fullName evidence="1">Uncharacterized protein</fullName>
    </submittedName>
</protein>
<keyword evidence="2" id="KW-1185">Reference proteome</keyword>
<evidence type="ECO:0000313" key="1">
    <source>
        <dbReference type="EMBL" id="EOC99336.1"/>
    </source>
</evidence>
<name>R1ARN5_9FIRM</name>
<accession>R1ARN5</accession>
<dbReference type="OrthoDB" id="3034406at2"/>
<dbReference type="eggNOG" id="ENOG502ZN65">
    <property type="taxonomic scope" value="Bacteria"/>
</dbReference>